<feature type="compositionally biased region" description="Polar residues" evidence="3">
    <location>
        <begin position="1"/>
        <end position="12"/>
    </location>
</feature>
<proteinExistence type="predicted"/>
<dbReference type="PROSITE" id="PS50118">
    <property type="entry name" value="HMG_BOX_2"/>
    <property type="match status" value="1"/>
</dbReference>
<evidence type="ECO:0000256" key="3">
    <source>
        <dbReference type="SAM" id="MobiDB-lite"/>
    </source>
</evidence>
<dbReference type="InterPro" id="IPR036910">
    <property type="entry name" value="HMG_box_dom_sf"/>
</dbReference>
<dbReference type="GO" id="GO:0016922">
    <property type="term" value="F:nuclear receptor binding"/>
    <property type="evidence" value="ECO:0007669"/>
    <property type="project" value="TreeGrafter"/>
</dbReference>
<dbReference type="Gene3D" id="1.10.30.10">
    <property type="entry name" value="High mobility group box domain"/>
    <property type="match status" value="1"/>
</dbReference>
<feature type="DNA-binding region" description="HMG box" evidence="1">
    <location>
        <begin position="31"/>
        <end position="99"/>
    </location>
</feature>
<evidence type="ECO:0000256" key="1">
    <source>
        <dbReference type="PROSITE-ProRule" id="PRU00267"/>
    </source>
</evidence>
<dbReference type="InterPro" id="IPR009071">
    <property type="entry name" value="HMG_box_dom"/>
</dbReference>
<dbReference type="WBParaSite" id="PTRK_0000647500.1">
    <property type="protein sequence ID" value="PTRK_0000647500.1"/>
    <property type="gene ID" value="PTRK_0000647500"/>
</dbReference>
<feature type="compositionally biased region" description="Basic and acidic residues" evidence="3">
    <location>
        <begin position="375"/>
        <end position="449"/>
    </location>
</feature>
<reference evidence="6" key="1">
    <citation type="submission" date="2017-02" db="UniProtKB">
        <authorList>
            <consortium name="WormBaseParasite"/>
        </authorList>
    </citation>
    <scope>IDENTIFICATION</scope>
</reference>
<feature type="compositionally biased region" description="Basic and acidic residues" evidence="3">
    <location>
        <begin position="326"/>
        <end position="343"/>
    </location>
</feature>
<dbReference type="PANTHER" id="PTHR46232:SF1">
    <property type="entry name" value="SWI_SNF-RELATED MATRIX-ASSOCIATED ACTIN-DEPENDENT REGULATOR OF CHROMATIN SUBFAMILY E MEMBER 1"/>
    <property type="match status" value="1"/>
</dbReference>
<feature type="coiled-coil region" evidence="2">
    <location>
        <begin position="191"/>
        <end position="288"/>
    </location>
</feature>
<dbReference type="AlphaFoldDB" id="A0A0N4ZFE4"/>
<accession>A0A0N4ZFE4</accession>
<feature type="compositionally biased region" description="Acidic residues" evidence="3">
    <location>
        <begin position="358"/>
        <end position="374"/>
    </location>
</feature>
<organism evidence="5 6">
    <name type="scientific">Parastrongyloides trichosuri</name>
    <name type="common">Possum-specific nematode worm</name>
    <dbReference type="NCBI Taxonomy" id="131310"/>
    <lineage>
        <taxon>Eukaryota</taxon>
        <taxon>Metazoa</taxon>
        <taxon>Ecdysozoa</taxon>
        <taxon>Nematoda</taxon>
        <taxon>Chromadorea</taxon>
        <taxon>Rhabditida</taxon>
        <taxon>Tylenchina</taxon>
        <taxon>Panagrolaimomorpha</taxon>
        <taxon>Strongyloidoidea</taxon>
        <taxon>Strongyloididae</taxon>
        <taxon>Parastrongyloides</taxon>
    </lineage>
</organism>
<feature type="compositionally biased region" description="Polar residues" evidence="3">
    <location>
        <begin position="475"/>
        <end position="486"/>
    </location>
</feature>
<dbReference type="GO" id="GO:0045892">
    <property type="term" value="P:negative regulation of DNA-templated transcription"/>
    <property type="evidence" value="ECO:0007669"/>
    <property type="project" value="TreeGrafter"/>
</dbReference>
<dbReference type="CDD" id="cd21983">
    <property type="entry name" value="HMG-box_SMARCE1"/>
    <property type="match status" value="1"/>
</dbReference>
<dbReference type="GO" id="GO:0016514">
    <property type="term" value="C:SWI/SNF complex"/>
    <property type="evidence" value="ECO:0007669"/>
    <property type="project" value="TreeGrafter"/>
</dbReference>
<sequence length="486" mass="56679">MQNRSQHRMSSSFGGGNINIDPFSTQPPKVPEKPIVPELRYKKKYFPLLRNENPSLPVWEISDILSKKWEEIDDGERMIYYQEYEREKNEYDKQMKSYYSSPAFQQYNLTRQKIRNQFERSLLPNVGNNRKFDAAANGGVVVQPLEEDNPRDLNIKKLTAIRYSRNQLLMAELFSPNCSTDVRHIVTKTRLELFKKQEAALLQAISDHENEITRMQENLENRKRLIESNREEFNAKMKRLVEDDRPRCSDEEYNAMIEKWKEKFLTAYEEFEKKQQAQKEKLEHEREARPTLNKLLLEENGDSNVKPKILTSSVVSKDAKNESLICKETKKENNDEKSEKEDNVMETSDTSVSIEIKEEIDETGDEQEDTSDNMDSEKKIDNEPKENSVIEIDEKKDEEVTTKDGSIDETKTLENEDNKKVEEEKTDLKDVDNNTNTIEEKKDLTEKNIEGSVETTIEENVETTVETNIEKSTENSDALETVPSDN</sequence>
<evidence type="ECO:0000256" key="2">
    <source>
        <dbReference type="SAM" id="Coils"/>
    </source>
</evidence>
<feature type="region of interest" description="Disordered" evidence="3">
    <location>
        <begin position="1"/>
        <end position="31"/>
    </location>
</feature>
<dbReference type="GO" id="GO:0031492">
    <property type="term" value="F:nucleosomal DNA binding"/>
    <property type="evidence" value="ECO:0007669"/>
    <property type="project" value="TreeGrafter"/>
</dbReference>
<evidence type="ECO:0000313" key="6">
    <source>
        <dbReference type="WBParaSite" id="PTRK_0000647500.1"/>
    </source>
</evidence>
<keyword evidence="1" id="KW-0539">Nucleus</keyword>
<evidence type="ECO:0000313" key="5">
    <source>
        <dbReference type="Proteomes" id="UP000038045"/>
    </source>
</evidence>
<dbReference type="PANTHER" id="PTHR46232">
    <property type="entry name" value="SMARCE1 REGULATOR OF CHROMATIN"/>
    <property type="match status" value="1"/>
</dbReference>
<dbReference type="Proteomes" id="UP000038045">
    <property type="component" value="Unplaced"/>
</dbReference>
<dbReference type="SMART" id="SM00398">
    <property type="entry name" value="HMG"/>
    <property type="match status" value="1"/>
</dbReference>
<feature type="region of interest" description="Disordered" evidence="3">
    <location>
        <begin position="326"/>
        <end position="486"/>
    </location>
</feature>
<dbReference type="STRING" id="131310.A0A0N4ZFE4"/>
<keyword evidence="1" id="KW-0238">DNA-binding</keyword>
<feature type="domain" description="HMG box" evidence="4">
    <location>
        <begin position="31"/>
        <end position="99"/>
    </location>
</feature>
<dbReference type="Pfam" id="PF00505">
    <property type="entry name" value="HMG_box"/>
    <property type="match status" value="1"/>
</dbReference>
<name>A0A0N4ZFE4_PARTI</name>
<keyword evidence="5" id="KW-1185">Reference proteome</keyword>
<protein>
    <submittedName>
        <fullName evidence="6">HMG box domain-containing protein</fullName>
    </submittedName>
</protein>
<dbReference type="SUPFAM" id="SSF47095">
    <property type="entry name" value="HMG-box"/>
    <property type="match status" value="1"/>
</dbReference>
<evidence type="ECO:0000259" key="4">
    <source>
        <dbReference type="PROSITE" id="PS50118"/>
    </source>
</evidence>
<keyword evidence="2" id="KW-0175">Coiled coil</keyword>